<dbReference type="EMBL" id="FQZG01000092">
    <property type="protein sequence ID" value="SHJ84879.1"/>
    <property type="molecule type" value="Genomic_DNA"/>
</dbReference>
<organism evidence="2 3">
    <name type="scientific">Tessaracoccus bendigoensis DSM 12906</name>
    <dbReference type="NCBI Taxonomy" id="1123357"/>
    <lineage>
        <taxon>Bacteria</taxon>
        <taxon>Bacillati</taxon>
        <taxon>Actinomycetota</taxon>
        <taxon>Actinomycetes</taxon>
        <taxon>Propionibacteriales</taxon>
        <taxon>Propionibacteriaceae</taxon>
        <taxon>Tessaracoccus</taxon>
    </lineage>
</organism>
<evidence type="ECO:0000256" key="1">
    <source>
        <dbReference type="SAM" id="SignalP"/>
    </source>
</evidence>
<dbReference type="STRING" id="1123357.SAMN02745244_03406"/>
<protein>
    <recommendedName>
        <fullName evidence="4">Transglutaminase-like superfamily protein</fullName>
    </recommendedName>
</protein>
<proteinExistence type="predicted"/>
<evidence type="ECO:0000313" key="3">
    <source>
        <dbReference type="Proteomes" id="UP000184512"/>
    </source>
</evidence>
<dbReference type="InterPro" id="IPR038765">
    <property type="entry name" value="Papain-like_cys_pep_sf"/>
</dbReference>
<dbReference type="AlphaFoldDB" id="A0A1M6MN64"/>
<gene>
    <name evidence="2" type="ORF">SAMN02745244_03406</name>
</gene>
<feature type="signal peptide" evidence="1">
    <location>
        <begin position="1"/>
        <end position="22"/>
    </location>
</feature>
<dbReference type="SUPFAM" id="SSF54001">
    <property type="entry name" value="Cysteine proteinases"/>
    <property type="match status" value="1"/>
</dbReference>
<dbReference type="RefSeq" id="WP_073190733.1">
    <property type="nucleotide sequence ID" value="NZ_FQZG01000092.1"/>
</dbReference>
<keyword evidence="1" id="KW-0732">Signal</keyword>
<feature type="chain" id="PRO_5012929183" description="Transglutaminase-like superfamily protein" evidence="1">
    <location>
        <begin position="23"/>
        <end position="214"/>
    </location>
</feature>
<evidence type="ECO:0008006" key="4">
    <source>
        <dbReference type="Google" id="ProtNLM"/>
    </source>
</evidence>
<evidence type="ECO:0000313" key="2">
    <source>
        <dbReference type="EMBL" id="SHJ84879.1"/>
    </source>
</evidence>
<reference evidence="2 3" key="1">
    <citation type="submission" date="2016-11" db="EMBL/GenBank/DDBJ databases">
        <authorList>
            <person name="Jaros S."/>
            <person name="Januszkiewicz K."/>
            <person name="Wedrychowicz H."/>
        </authorList>
    </citation>
    <scope>NUCLEOTIDE SEQUENCE [LARGE SCALE GENOMIC DNA]</scope>
    <source>
        <strain evidence="2 3">DSM 12906</strain>
    </source>
</reference>
<keyword evidence="3" id="KW-1185">Reference proteome</keyword>
<sequence length="214" mass="23156">MKLRWTLPLLVGAALAPVWAMAPPPIRTLVPDTVDGLVARCRASGLAGRALADEAIRVVAEAYPAHSLWHLTETPHASLRAHRGWSHQYNTVLAQVLRGVGFHTRLVHAARVRGFGYPWWLAGHSWVKVTVDGRELDACASSADSTVGNPPFIPITSELPLRTVTRWGVGAALVPFVVVEVWRAWLSGQEVAPWVYGEKPEAGGGARGGESVRT</sequence>
<accession>A0A1M6MN64</accession>
<dbReference type="Proteomes" id="UP000184512">
    <property type="component" value="Unassembled WGS sequence"/>
</dbReference>
<name>A0A1M6MN64_9ACTN</name>